<sequence>MFHSNRWLQDTVEDLKHAVDAAGVGLGRWDEIPKIITKRFPDSFCGIFNQNISSGAVHFSMVEGLERKAVSAYDEYYCTVNPLNALWNLTDERGIVETEQSLPISTLDNTEFYRDFLRRQGDYDAGFGLKIDTTDADQLLMTLHFPLPLANVYSPAIRHTLQGISNSIRHAAELNHLQLRQISRSASIASLAAHSDRIAFVLNTRLKLVEANDLAERAFAQGAPVQLSKGKVSFQAADANKWLNAEMDALAGRLPSKGTTCYFRDETTTWKCRFYPIPVAAAQFSRLSFGIERLALVLVQDIFRSPDMDAQALRTYFNLTPAEIRLCQLLEAGYELGTIADMLSLSRATLRSQLKSIFSKTGSRRQSELARLLSR</sequence>
<dbReference type="RefSeq" id="WP_354555765.1">
    <property type="nucleotide sequence ID" value="NZ_JBEPMB010000001.1"/>
</dbReference>
<dbReference type="Gene3D" id="1.10.10.10">
    <property type="entry name" value="Winged helix-like DNA-binding domain superfamily/Winged helix DNA-binding domain"/>
    <property type="match status" value="1"/>
</dbReference>
<gene>
    <name evidence="2" type="ORF">ABID16_001591</name>
</gene>
<keyword evidence="2" id="KW-0238">DNA-binding</keyword>
<evidence type="ECO:0000313" key="2">
    <source>
        <dbReference type="EMBL" id="MET3613286.1"/>
    </source>
</evidence>
<protein>
    <submittedName>
        <fullName evidence="2">DNA-binding CsgD family transcriptional regulator</fullName>
    </submittedName>
</protein>
<keyword evidence="3" id="KW-1185">Reference proteome</keyword>
<dbReference type="EMBL" id="JBEPMB010000001">
    <property type="protein sequence ID" value="MET3613286.1"/>
    <property type="molecule type" value="Genomic_DNA"/>
</dbReference>
<evidence type="ECO:0000313" key="3">
    <source>
        <dbReference type="Proteomes" id="UP001549047"/>
    </source>
</evidence>
<dbReference type="Proteomes" id="UP001549047">
    <property type="component" value="Unassembled WGS sequence"/>
</dbReference>
<proteinExistence type="predicted"/>
<dbReference type="SUPFAM" id="SSF46894">
    <property type="entry name" value="C-terminal effector domain of the bipartite response regulators"/>
    <property type="match status" value="1"/>
</dbReference>
<dbReference type="InterPro" id="IPR036388">
    <property type="entry name" value="WH-like_DNA-bd_sf"/>
</dbReference>
<comment type="caution">
    <text evidence="2">The sequence shown here is derived from an EMBL/GenBank/DDBJ whole genome shotgun (WGS) entry which is preliminary data.</text>
</comment>
<evidence type="ECO:0000259" key="1">
    <source>
        <dbReference type="SMART" id="SM00421"/>
    </source>
</evidence>
<dbReference type="InterPro" id="IPR000792">
    <property type="entry name" value="Tscrpt_reg_LuxR_C"/>
</dbReference>
<name>A0ABV2IYX1_9HYPH</name>
<organism evidence="2 3">
    <name type="scientific">Rhizobium aquaticum</name>
    <dbReference type="NCBI Taxonomy" id="1549636"/>
    <lineage>
        <taxon>Bacteria</taxon>
        <taxon>Pseudomonadati</taxon>
        <taxon>Pseudomonadota</taxon>
        <taxon>Alphaproteobacteria</taxon>
        <taxon>Hyphomicrobiales</taxon>
        <taxon>Rhizobiaceae</taxon>
        <taxon>Rhizobium/Agrobacterium group</taxon>
        <taxon>Rhizobium</taxon>
    </lineage>
</organism>
<dbReference type="InterPro" id="IPR016032">
    <property type="entry name" value="Sig_transdc_resp-reg_C-effctor"/>
</dbReference>
<reference evidence="2 3" key="1">
    <citation type="submission" date="2024-06" db="EMBL/GenBank/DDBJ databases">
        <title>Genomic Encyclopedia of Type Strains, Phase IV (KMG-IV): sequencing the most valuable type-strain genomes for metagenomic binning, comparative biology and taxonomic classification.</title>
        <authorList>
            <person name="Goeker M."/>
        </authorList>
    </citation>
    <scope>NUCLEOTIDE SEQUENCE [LARGE SCALE GENOMIC DNA]</scope>
    <source>
        <strain evidence="2 3">DSM 29780</strain>
    </source>
</reference>
<dbReference type="GO" id="GO:0003677">
    <property type="term" value="F:DNA binding"/>
    <property type="evidence" value="ECO:0007669"/>
    <property type="project" value="UniProtKB-KW"/>
</dbReference>
<dbReference type="SMART" id="SM00421">
    <property type="entry name" value="HTH_LUXR"/>
    <property type="match status" value="1"/>
</dbReference>
<accession>A0ABV2IYX1</accession>
<feature type="domain" description="HTH luxR-type" evidence="1">
    <location>
        <begin position="316"/>
        <end position="373"/>
    </location>
</feature>